<proteinExistence type="predicted"/>
<dbReference type="Proteomes" id="UP000580250">
    <property type="component" value="Unassembled WGS sequence"/>
</dbReference>
<evidence type="ECO:0000256" key="1">
    <source>
        <dbReference type="SAM" id="Phobius"/>
    </source>
</evidence>
<keyword evidence="1" id="KW-0812">Transmembrane</keyword>
<name>A0A6V7V322_MELEN</name>
<gene>
    <name evidence="2" type="ORF">MENT_LOCUS20503</name>
</gene>
<feature type="transmembrane region" description="Helical" evidence="1">
    <location>
        <begin position="6"/>
        <end position="26"/>
    </location>
</feature>
<comment type="caution">
    <text evidence="2">The sequence shown here is derived from an EMBL/GenBank/DDBJ whole genome shotgun (WGS) entry which is preliminary data.</text>
</comment>
<organism evidence="2 3">
    <name type="scientific">Meloidogyne enterolobii</name>
    <name type="common">Root-knot nematode worm</name>
    <name type="synonym">Meloidogyne mayaguensis</name>
    <dbReference type="NCBI Taxonomy" id="390850"/>
    <lineage>
        <taxon>Eukaryota</taxon>
        <taxon>Metazoa</taxon>
        <taxon>Ecdysozoa</taxon>
        <taxon>Nematoda</taxon>
        <taxon>Chromadorea</taxon>
        <taxon>Rhabditida</taxon>
        <taxon>Tylenchina</taxon>
        <taxon>Tylenchomorpha</taxon>
        <taxon>Tylenchoidea</taxon>
        <taxon>Meloidogynidae</taxon>
        <taxon>Meloidogyninae</taxon>
        <taxon>Meloidogyne</taxon>
    </lineage>
</organism>
<evidence type="ECO:0000313" key="2">
    <source>
        <dbReference type="EMBL" id="CAD2169177.1"/>
    </source>
</evidence>
<reference evidence="2 3" key="1">
    <citation type="submission" date="2020-08" db="EMBL/GenBank/DDBJ databases">
        <authorList>
            <person name="Koutsovoulos G."/>
            <person name="Danchin GJ E."/>
        </authorList>
    </citation>
    <scope>NUCLEOTIDE SEQUENCE [LARGE SCALE GENOMIC DNA]</scope>
</reference>
<keyword evidence="1" id="KW-0472">Membrane</keyword>
<sequence length="48" mass="5530">MSGNDLQYFLQFILDLMVVLLFHLIVHFSVLDEFSVASQQTEQSKAIN</sequence>
<evidence type="ECO:0000313" key="3">
    <source>
        <dbReference type="Proteomes" id="UP000580250"/>
    </source>
</evidence>
<protein>
    <submittedName>
        <fullName evidence="2">Uncharacterized protein</fullName>
    </submittedName>
</protein>
<dbReference type="AlphaFoldDB" id="A0A6V7V322"/>
<accession>A0A6V7V322</accession>
<keyword evidence="1" id="KW-1133">Transmembrane helix</keyword>
<dbReference type="EMBL" id="CAJEWN010000150">
    <property type="protein sequence ID" value="CAD2169177.1"/>
    <property type="molecule type" value="Genomic_DNA"/>
</dbReference>